<reference evidence="3 4" key="1">
    <citation type="submission" date="2019-03" db="EMBL/GenBank/DDBJ databases">
        <title>The genome sequence of a newly discovered highly antifungal drug resistant Aspergillus species, Aspergillus tanneri NIH 1004.</title>
        <authorList>
            <person name="Mounaud S."/>
            <person name="Singh I."/>
            <person name="Joardar V."/>
            <person name="Pakala S."/>
            <person name="Pakala S."/>
            <person name="Venepally P."/>
            <person name="Hoover J."/>
            <person name="Nierman W."/>
            <person name="Chung J."/>
            <person name="Losada L."/>
        </authorList>
    </citation>
    <scope>NUCLEOTIDE SEQUENCE [LARGE SCALE GENOMIC DNA]</scope>
    <source>
        <strain evidence="3 4">NIH1004</strain>
    </source>
</reference>
<dbReference type="GeneID" id="54333699"/>
<name>A0A4V3UPF4_9EURO</name>
<accession>A0A4V3UPF4</accession>
<protein>
    <submittedName>
        <fullName evidence="3">Uncharacterized protein</fullName>
    </submittedName>
</protein>
<organism evidence="3 4">
    <name type="scientific">Aspergillus tanneri</name>
    <dbReference type="NCBI Taxonomy" id="1220188"/>
    <lineage>
        <taxon>Eukaryota</taxon>
        <taxon>Fungi</taxon>
        <taxon>Dikarya</taxon>
        <taxon>Ascomycota</taxon>
        <taxon>Pezizomycotina</taxon>
        <taxon>Eurotiomycetes</taxon>
        <taxon>Eurotiomycetidae</taxon>
        <taxon>Eurotiales</taxon>
        <taxon>Aspergillaceae</taxon>
        <taxon>Aspergillus</taxon>
        <taxon>Aspergillus subgen. Circumdati</taxon>
    </lineage>
</organism>
<dbReference type="EMBL" id="QUQM01000008">
    <property type="protein sequence ID" value="KAA8642058.1"/>
    <property type="molecule type" value="Genomic_DNA"/>
</dbReference>
<keyword evidence="1" id="KW-0472">Membrane</keyword>
<dbReference type="Proteomes" id="UP000308092">
    <property type="component" value="Unassembled WGS sequence"/>
</dbReference>
<sequence length="192" mass="22117">METTATNTLQIDFSWKKFQVLITRLHDTTSEPVYILDTQTLKKPTLIFRRANSNPDPIGTGTMHVFNINPDYTLHSHKGKLTAQKRWQTEYTYRSDAFSSSDKPTTMTWTSTSGFKNWDFICLDENMLPVARFSSSLWAVRKLGQIDFLGDRADDENAREEIVVTGLTLYFCMVLRTTSILQFFGAVFYRGK</sequence>
<evidence type="ECO:0000313" key="3">
    <source>
        <dbReference type="EMBL" id="THC94934.1"/>
    </source>
</evidence>
<proteinExistence type="predicted"/>
<dbReference type="Proteomes" id="UP000324241">
    <property type="component" value="Unassembled WGS sequence"/>
</dbReference>
<dbReference type="VEuPathDB" id="FungiDB:EYZ11_005573"/>
<evidence type="ECO:0000313" key="4">
    <source>
        <dbReference type="Proteomes" id="UP000308092"/>
    </source>
</evidence>
<gene>
    <name evidence="2" type="ORF">ATNIH1004_010998</name>
    <name evidence="3" type="ORF">EYZ11_005573</name>
</gene>
<feature type="transmembrane region" description="Helical" evidence="1">
    <location>
        <begin position="167"/>
        <end position="189"/>
    </location>
</feature>
<reference evidence="2 5" key="2">
    <citation type="submission" date="2019-08" db="EMBL/GenBank/DDBJ databases">
        <title>The genome sequence of a newly discovered highly antifungal drug resistant Aspergillus species, Aspergillus tanneri NIH 1004.</title>
        <authorList>
            <person name="Mounaud S."/>
            <person name="Singh I."/>
            <person name="Joardar V."/>
            <person name="Pakala S."/>
            <person name="Pakala S."/>
            <person name="Venepally P."/>
            <person name="Chung J.K."/>
            <person name="Losada L."/>
            <person name="Nierman W.C."/>
        </authorList>
    </citation>
    <scope>NUCLEOTIDE SEQUENCE [LARGE SCALE GENOMIC DNA]</scope>
    <source>
        <strain evidence="2 5">NIH1004</strain>
    </source>
</reference>
<evidence type="ECO:0000313" key="5">
    <source>
        <dbReference type="Proteomes" id="UP000324241"/>
    </source>
</evidence>
<comment type="caution">
    <text evidence="3">The sequence shown here is derived from an EMBL/GenBank/DDBJ whole genome shotgun (WGS) entry which is preliminary data.</text>
</comment>
<evidence type="ECO:0000313" key="2">
    <source>
        <dbReference type="EMBL" id="KAA8642058.1"/>
    </source>
</evidence>
<dbReference type="AlphaFoldDB" id="A0A4V3UPF4"/>
<dbReference type="RefSeq" id="XP_033421420.1">
    <property type="nucleotide sequence ID" value="XM_033575565.1"/>
</dbReference>
<keyword evidence="1" id="KW-1133">Transmembrane helix</keyword>
<evidence type="ECO:0000256" key="1">
    <source>
        <dbReference type="SAM" id="Phobius"/>
    </source>
</evidence>
<keyword evidence="4" id="KW-1185">Reference proteome</keyword>
<keyword evidence="1" id="KW-0812">Transmembrane</keyword>
<dbReference type="EMBL" id="SOSA01000181">
    <property type="protein sequence ID" value="THC94934.1"/>
    <property type="molecule type" value="Genomic_DNA"/>
</dbReference>
<dbReference type="OrthoDB" id="4725912at2759"/>